<keyword evidence="2" id="KW-0017">Alkaloid metabolism</keyword>
<keyword evidence="5" id="KW-1185">Reference proteome</keyword>
<dbReference type="GO" id="GO:0038023">
    <property type="term" value="F:signaling receptor activity"/>
    <property type="evidence" value="ECO:0007669"/>
    <property type="project" value="TreeGrafter"/>
</dbReference>
<evidence type="ECO:0000256" key="2">
    <source>
        <dbReference type="ARBA" id="ARBA00022589"/>
    </source>
</evidence>
<dbReference type="Pfam" id="PF00407">
    <property type="entry name" value="Bet_v_1"/>
    <property type="match status" value="1"/>
</dbReference>
<accession>A0AAE1YTD8</accession>
<dbReference type="InterPro" id="IPR000916">
    <property type="entry name" value="Bet_v_I/MLP"/>
</dbReference>
<evidence type="ECO:0000259" key="3">
    <source>
        <dbReference type="Pfam" id="PF00407"/>
    </source>
</evidence>
<dbReference type="GO" id="GO:0006952">
    <property type="term" value="P:defense response"/>
    <property type="evidence" value="ECO:0007669"/>
    <property type="project" value="InterPro"/>
</dbReference>
<dbReference type="GO" id="GO:0009738">
    <property type="term" value="P:abscisic acid-activated signaling pathway"/>
    <property type="evidence" value="ECO:0007669"/>
    <property type="project" value="TreeGrafter"/>
</dbReference>
<dbReference type="EMBL" id="JACGWO010000002">
    <property type="protein sequence ID" value="KAK4436135.1"/>
    <property type="molecule type" value="Genomic_DNA"/>
</dbReference>
<dbReference type="Gene3D" id="3.30.530.20">
    <property type="match status" value="1"/>
</dbReference>
<comment type="similarity">
    <text evidence="1">Belongs to the BetVI family.</text>
</comment>
<proteinExistence type="inferred from homology"/>
<reference evidence="4" key="1">
    <citation type="submission" date="2020-06" db="EMBL/GenBank/DDBJ databases">
        <authorList>
            <person name="Li T."/>
            <person name="Hu X."/>
            <person name="Zhang T."/>
            <person name="Song X."/>
            <person name="Zhang H."/>
            <person name="Dai N."/>
            <person name="Sheng W."/>
            <person name="Hou X."/>
            <person name="Wei L."/>
        </authorList>
    </citation>
    <scope>NUCLEOTIDE SEQUENCE</scope>
    <source>
        <strain evidence="4">3651</strain>
        <tissue evidence="4">Leaf</tissue>
    </source>
</reference>
<dbReference type="GO" id="GO:0009820">
    <property type="term" value="P:alkaloid metabolic process"/>
    <property type="evidence" value="ECO:0007669"/>
    <property type="project" value="UniProtKB-KW"/>
</dbReference>
<organism evidence="4 5">
    <name type="scientific">Sesamum alatum</name>
    <dbReference type="NCBI Taxonomy" id="300844"/>
    <lineage>
        <taxon>Eukaryota</taxon>
        <taxon>Viridiplantae</taxon>
        <taxon>Streptophyta</taxon>
        <taxon>Embryophyta</taxon>
        <taxon>Tracheophyta</taxon>
        <taxon>Spermatophyta</taxon>
        <taxon>Magnoliopsida</taxon>
        <taxon>eudicotyledons</taxon>
        <taxon>Gunneridae</taxon>
        <taxon>Pentapetalae</taxon>
        <taxon>asterids</taxon>
        <taxon>lamiids</taxon>
        <taxon>Lamiales</taxon>
        <taxon>Pedaliaceae</taxon>
        <taxon>Sesamum</taxon>
    </lineage>
</organism>
<evidence type="ECO:0000313" key="4">
    <source>
        <dbReference type="EMBL" id="KAK4436135.1"/>
    </source>
</evidence>
<comment type="caution">
    <text evidence="4">The sequence shown here is derived from an EMBL/GenBank/DDBJ whole genome shotgun (WGS) entry which is preliminary data.</text>
</comment>
<feature type="domain" description="Bet v I/Major latex protein" evidence="3">
    <location>
        <begin position="3"/>
        <end position="141"/>
    </location>
</feature>
<dbReference type="GO" id="GO:0005634">
    <property type="term" value="C:nucleus"/>
    <property type="evidence" value="ECO:0007669"/>
    <property type="project" value="TreeGrafter"/>
</dbReference>
<dbReference type="SUPFAM" id="SSF55961">
    <property type="entry name" value="Bet v1-like"/>
    <property type="match status" value="1"/>
</dbReference>
<dbReference type="AlphaFoldDB" id="A0AAE1YTD8"/>
<name>A0AAE1YTD8_9LAMI</name>
<dbReference type="InterPro" id="IPR023393">
    <property type="entry name" value="START-like_dom_sf"/>
</dbReference>
<protein>
    <submittedName>
        <fullName evidence="4">S-norcoclaurine synthase</fullName>
    </submittedName>
</protein>
<dbReference type="InterPro" id="IPR050279">
    <property type="entry name" value="Plant_def-hormone_signal"/>
</dbReference>
<dbReference type="PANTHER" id="PTHR31213:SF19">
    <property type="entry name" value="BET V I_MAJOR LATEX PROTEIN DOMAIN-CONTAINING PROTEIN"/>
    <property type="match status" value="1"/>
</dbReference>
<dbReference type="GO" id="GO:0005737">
    <property type="term" value="C:cytoplasm"/>
    <property type="evidence" value="ECO:0007669"/>
    <property type="project" value="TreeGrafter"/>
</dbReference>
<evidence type="ECO:0000256" key="1">
    <source>
        <dbReference type="ARBA" id="ARBA00009744"/>
    </source>
</evidence>
<gene>
    <name evidence="4" type="ORF">Salat_0777200</name>
</gene>
<dbReference type="PANTHER" id="PTHR31213">
    <property type="entry name" value="OS08G0374000 PROTEIN-RELATED"/>
    <property type="match status" value="1"/>
</dbReference>
<dbReference type="Proteomes" id="UP001293254">
    <property type="component" value="Unassembled WGS sequence"/>
</dbReference>
<sequence>MEGSVSREIEVKVSASETWKVYGSLLLAKIAVEELPDIYSGFEVLEGDGYAGTIIQEKFLVVDDEKRVKVAKFIEGGVLEQGFESYVVVLEAIEKDGKKDECIMRGTIEYVLNDEAALPLVTSSIEGLLTIMKIIADYVTKHHNSKTTTN</sequence>
<reference evidence="4" key="2">
    <citation type="journal article" date="2024" name="Plant">
        <title>Genomic evolution and insights into agronomic trait innovations of Sesamum species.</title>
        <authorList>
            <person name="Miao H."/>
            <person name="Wang L."/>
            <person name="Qu L."/>
            <person name="Liu H."/>
            <person name="Sun Y."/>
            <person name="Le M."/>
            <person name="Wang Q."/>
            <person name="Wei S."/>
            <person name="Zheng Y."/>
            <person name="Lin W."/>
            <person name="Duan Y."/>
            <person name="Cao H."/>
            <person name="Xiong S."/>
            <person name="Wang X."/>
            <person name="Wei L."/>
            <person name="Li C."/>
            <person name="Ma Q."/>
            <person name="Ju M."/>
            <person name="Zhao R."/>
            <person name="Li G."/>
            <person name="Mu C."/>
            <person name="Tian Q."/>
            <person name="Mei H."/>
            <person name="Zhang T."/>
            <person name="Gao T."/>
            <person name="Zhang H."/>
        </authorList>
    </citation>
    <scope>NUCLEOTIDE SEQUENCE</scope>
    <source>
        <strain evidence="4">3651</strain>
    </source>
</reference>
<evidence type="ECO:0000313" key="5">
    <source>
        <dbReference type="Proteomes" id="UP001293254"/>
    </source>
</evidence>
<dbReference type="GO" id="GO:0004864">
    <property type="term" value="F:protein phosphatase inhibitor activity"/>
    <property type="evidence" value="ECO:0007669"/>
    <property type="project" value="TreeGrafter"/>
</dbReference>
<dbReference type="GO" id="GO:0010427">
    <property type="term" value="F:abscisic acid binding"/>
    <property type="evidence" value="ECO:0007669"/>
    <property type="project" value="TreeGrafter"/>
</dbReference>